<gene>
    <name evidence="1" type="ORF">PAHAL_2G053000</name>
</gene>
<name>A0A2S3GWE7_9POAL</name>
<sequence>MVSRRYPRILPACRCTARHGSGSAISWPREGDSRKVCTNRIIMFSEPPLLVDSVRGVLCVWILLWASV</sequence>
<protein>
    <submittedName>
        <fullName evidence="1">Uncharacterized protein</fullName>
    </submittedName>
</protein>
<dbReference type="EMBL" id="CM008047">
    <property type="protein sequence ID" value="PAN09835.1"/>
    <property type="molecule type" value="Genomic_DNA"/>
</dbReference>
<accession>A0A2S3GWE7</accession>
<proteinExistence type="predicted"/>
<evidence type="ECO:0000313" key="1">
    <source>
        <dbReference type="EMBL" id="PAN09835.1"/>
    </source>
</evidence>
<organism evidence="1">
    <name type="scientific">Panicum hallii</name>
    <dbReference type="NCBI Taxonomy" id="206008"/>
    <lineage>
        <taxon>Eukaryota</taxon>
        <taxon>Viridiplantae</taxon>
        <taxon>Streptophyta</taxon>
        <taxon>Embryophyta</taxon>
        <taxon>Tracheophyta</taxon>
        <taxon>Spermatophyta</taxon>
        <taxon>Magnoliopsida</taxon>
        <taxon>Liliopsida</taxon>
        <taxon>Poales</taxon>
        <taxon>Poaceae</taxon>
        <taxon>PACMAD clade</taxon>
        <taxon>Panicoideae</taxon>
        <taxon>Panicodae</taxon>
        <taxon>Paniceae</taxon>
        <taxon>Panicinae</taxon>
        <taxon>Panicum</taxon>
        <taxon>Panicum sect. Panicum</taxon>
    </lineage>
</organism>
<reference evidence="1" key="1">
    <citation type="submission" date="2018-04" db="EMBL/GenBank/DDBJ databases">
        <title>WGS assembly of Panicum hallii.</title>
        <authorList>
            <person name="Lovell J."/>
            <person name="Jenkins J."/>
            <person name="Lowry D."/>
            <person name="Mamidi S."/>
            <person name="Sreedasyam A."/>
            <person name="Weng X."/>
            <person name="Barry K."/>
            <person name="Bonette J."/>
            <person name="Campitelli B."/>
            <person name="Daum C."/>
            <person name="Gordon S."/>
            <person name="Gould B."/>
            <person name="Lipzen A."/>
            <person name="Macqueen A."/>
            <person name="Palacio-Mejia J."/>
            <person name="Plott C."/>
            <person name="Shakirov E."/>
            <person name="Shu S."/>
            <person name="Yoshinaga Y."/>
            <person name="Zane M."/>
            <person name="Rokhsar D."/>
            <person name="Grimwood J."/>
            <person name="Schmutz J."/>
            <person name="Juenger T."/>
        </authorList>
    </citation>
    <scope>NUCLEOTIDE SEQUENCE [LARGE SCALE GENOMIC DNA]</scope>
    <source>
        <strain evidence="1">FIL2</strain>
    </source>
</reference>
<dbReference type="AlphaFoldDB" id="A0A2S3GWE7"/>
<dbReference type="Gramene" id="PAN09835">
    <property type="protein sequence ID" value="PAN09835"/>
    <property type="gene ID" value="PAHAL_2G053000"/>
</dbReference>
<dbReference type="Proteomes" id="UP000243499">
    <property type="component" value="Chromosome 2"/>
</dbReference>